<dbReference type="SUPFAM" id="SSF55874">
    <property type="entry name" value="ATPase domain of HSP90 chaperone/DNA topoisomerase II/histidine kinase"/>
    <property type="match status" value="1"/>
</dbReference>
<dbReference type="PANTHER" id="PTHR44936:SF10">
    <property type="entry name" value="SENSOR PROTEIN RSTB"/>
    <property type="match status" value="1"/>
</dbReference>
<proteinExistence type="predicted"/>
<sequence>MQNLKRYMPSRLSIRLLLIVLVISTGITLVTSCILLYSDYKKDLEAINDHQTRIQNVDLKELTLDLWEFDWPKVELKLKGLLNYPEISYAYVVLNGGERVSEGNPKRNEFSEVKDYPLLYKQKELGTLFVQVDYNYVYERIKDKAFNILLIQFFNTFMVSILIMSLVHLMITRHLITLANYTRNLSFDSLDSEPFQLKRPHREDELSEVTTALNKMKSNLKMEFENRKQIEVELLSERSQLAALNKELENKVNERTAELQRSNNELSIALNNVNNMIEQLQNTQKELIVKEKMLATGGMVVGLAHELNTPLGVCKTSVSAVADFVTQIREDINNQRLTKDTLNTHLESIHSLATMSEDNIDRISAMINTFKELSVKEEVIESIAEVQLYECFMNINKWAGGNLRGGLTIHVECPTGFTIETFESSLHKVIQALVENAALHAFQQDEAGNIYLKARLSEKQSAIIITVSDDGIGIKHDEHARIFEPFYTTKRNQGGLGLGLNIVYNLVTQALSGSIRCIDSKYGGCCFEVTLPKALSESDIIAYRNSLNQPSETNDADMDMWP</sequence>
<dbReference type="Gene3D" id="6.10.340.10">
    <property type="match status" value="1"/>
</dbReference>
<protein>
    <recommendedName>
        <fullName evidence="2">histidine kinase</fullName>
        <ecNumber evidence="2">2.7.13.3</ecNumber>
    </recommendedName>
</protein>
<keyword evidence="3" id="KW-0808">Transferase</keyword>
<dbReference type="InterPro" id="IPR033414">
    <property type="entry name" value="Sensor_dom"/>
</dbReference>
<evidence type="ECO:0000256" key="1">
    <source>
        <dbReference type="ARBA" id="ARBA00000085"/>
    </source>
</evidence>
<dbReference type="Proteomes" id="UP001595476">
    <property type="component" value="Unassembled WGS sequence"/>
</dbReference>
<evidence type="ECO:0000256" key="2">
    <source>
        <dbReference type="ARBA" id="ARBA00012438"/>
    </source>
</evidence>
<evidence type="ECO:0000256" key="7">
    <source>
        <dbReference type="SAM" id="Coils"/>
    </source>
</evidence>
<keyword evidence="6 10" id="KW-0067">ATP-binding</keyword>
<dbReference type="Pfam" id="PF02518">
    <property type="entry name" value="HATPase_c"/>
    <property type="match status" value="1"/>
</dbReference>
<comment type="catalytic activity">
    <reaction evidence="1">
        <text>ATP + protein L-histidine = ADP + protein N-phospho-L-histidine.</text>
        <dbReference type="EC" id="2.7.13.3"/>
    </reaction>
</comment>
<name>A0ABV7HF77_9GAMM</name>
<organism evidence="10 11">
    <name type="scientific">Litoribrevibacter euphylliae</name>
    <dbReference type="NCBI Taxonomy" id="1834034"/>
    <lineage>
        <taxon>Bacteria</taxon>
        <taxon>Pseudomonadati</taxon>
        <taxon>Pseudomonadota</taxon>
        <taxon>Gammaproteobacteria</taxon>
        <taxon>Oceanospirillales</taxon>
        <taxon>Oceanospirillaceae</taxon>
        <taxon>Litoribrevibacter</taxon>
    </lineage>
</organism>
<feature type="coiled-coil region" evidence="7">
    <location>
        <begin position="227"/>
        <end position="293"/>
    </location>
</feature>
<keyword evidence="8" id="KW-0472">Membrane</keyword>
<dbReference type="PRINTS" id="PR00344">
    <property type="entry name" value="BCTRLSENSOR"/>
</dbReference>
<evidence type="ECO:0000256" key="5">
    <source>
        <dbReference type="ARBA" id="ARBA00022777"/>
    </source>
</evidence>
<dbReference type="EC" id="2.7.13.3" evidence="2"/>
<comment type="caution">
    <text evidence="10">The sequence shown here is derived from an EMBL/GenBank/DDBJ whole genome shotgun (WGS) entry which is preliminary data.</text>
</comment>
<dbReference type="Gene3D" id="1.10.287.130">
    <property type="match status" value="1"/>
</dbReference>
<dbReference type="Gene3D" id="3.30.565.10">
    <property type="entry name" value="Histidine kinase-like ATPase, C-terminal domain"/>
    <property type="match status" value="1"/>
</dbReference>
<evidence type="ECO:0000313" key="11">
    <source>
        <dbReference type="Proteomes" id="UP001595476"/>
    </source>
</evidence>
<dbReference type="Pfam" id="PF17149">
    <property type="entry name" value="CHASE5"/>
    <property type="match status" value="1"/>
</dbReference>
<keyword evidence="8" id="KW-0812">Transmembrane</keyword>
<dbReference type="RefSeq" id="WP_386719837.1">
    <property type="nucleotide sequence ID" value="NZ_JBHRSZ010000004.1"/>
</dbReference>
<keyword evidence="4" id="KW-0547">Nucleotide-binding</keyword>
<dbReference type="PANTHER" id="PTHR44936">
    <property type="entry name" value="SENSOR PROTEIN CREC"/>
    <property type="match status" value="1"/>
</dbReference>
<dbReference type="PROSITE" id="PS51257">
    <property type="entry name" value="PROKAR_LIPOPROTEIN"/>
    <property type="match status" value="1"/>
</dbReference>
<dbReference type="InterPro" id="IPR003594">
    <property type="entry name" value="HATPase_dom"/>
</dbReference>
<evidence type="ECO:0000259" key="9">
    <source>
        <dbReference type="PROSITE" id="PS50109"/>
    </source>
</evidence>
<feature type="domain" description="Histidine kinase" evidence="9">
    <location>
        <begin position="302"/>
        <end position="535"/>
    </location>
</feature>
<dbReference type="SMART" id="SM00387">
    <property type="entry name" value="HATPase_c"/>
    <property type="match status" value="1"/>
</dbReference>
<dbReference type="InterPro" id="IPR050980">
    <property type="entry name" value="2C_sensor_his_kinase"/>
</dbReference>
<accession>A0ABV7HF77</accession>
<dbReference type="InterPro" id="IPR004358">
    <property type="entry name" value="Sig_transdc_His_kin-like_C"/>
</dbReference>
<dbReference type="EMBL" id="JBHRSZ010000004">
    <property type="protein sequence ID" value="MFC3151311.1"/>
    <property type="molecule type" value="Genomic_DNA"/>
</dbReference>
<dbReference type="GO" id="GO:0005524">
    <property type="term" value="F:ATP binding"/>
    <property type="evidence" value="ECO:0007669"/>
    <property type="project" value="UniProtKB-KW"/>
</dbReference>
<keyword evidence="7" id="KW-0175">Coiled coil</keyword>
<feature type="transmembrane region" description="Helical" evidence="8">
    <location>
        <begin position="12"/>
        <end position="37"/>
    </location>
</feature>
<keyword evidence="11" id="KW-1185">Reference proteome</keyword>
<evidence type="ECO:0000256" key="8">
    <source>
        <dbReference type="SAM" id="Phobius"/>
    </source>
</evidence>
<evidence type="ECO:0000256" key="6">
    <source>
        <dbReference type="ARBA" id="ARBA00022840"/>
    </source>
</evidence>
<dbReference type="InterPro" id="IPR036890">
    <property type="entry name" value="HATPase_C_sf"/>
</dbReference>
<evidence type="ECO:0000256" key="4">
    <source>
        <dbReference type="ARBA" id="ARBA00022741"/>
    </source>
</evidence>
<dbReference type="PROSITE" id="PS50109">
    <property type="entry name" value="HIS_KIN"/>
    <property type="match status" value="1"/>
</dbReference>
<reference evidence="11" key="1">
    <citation type="journal article" date="2019" name="Int. J. Syst. Evol. Microbiol.">
        <title>The Global Catalogue of Microorganisms (GCM) 10K type strain sequencing project: providing services to taxonomists for standard genome sequencing and annotation.</title>
        <authorList>
            <consortium name="The Broad Institute Genomics Platform"/>
            <consortium name="The Broad Institute Genome Sequencing Center for Infectious Disease"/>
            <person name="Wu L."/>
            <person name="Ma J."/>
        </authorList>
    </citation>
    <scope>NUCLEOTIDE SEQUENCE [LARGE SCALE GENOMIC DNA]</scope>
    <source>
        <strain evidence="11">KCTC 52438</strain>
    </source>
</reference>
<gene>
    <name evidence="10" type="ORF">ACFOEK_09765</name>
</gene>
<evidence type="ECO:0000313" key="10">
    <source>
        <dbReference type="EMBL" id="MFC3151311.1"/>
    </source>
</evidence>
<evidence type="ECO:0000256" key="3">
    <source>
        <dbReference type="ARBA" id="ARBA00022679"/>
    </source>
</evidence>
<dbReference type="CDD" id="cd00075">
    <property type="entry name" value="HATPase"/>
    <property type="match status" value="1"/>
</dbReference>
<feature type="transmembrane region" description="Helical" evidence="8">
    <location>
        <begin position="148"/>
        <end position="171"/>
    </location>
</feature>
<dbReference type="InterPro" id="IPR005467">
    <property type="entry name" value="His_kinase_dom"/>
</dbReference>
<keyword evidence="8" id="KW-1133">Transmembrane helix</keyword>
<keyword evidence="5" id="KW-0418">Kinase</keyword>